<feature type="active site" evidence="5">
    <location>
        <position position="142"/>
    </location>
</feature>
<evidence type="ECO:0000256" key="5">
    <source>
        <dbReference type="PROSITE-ProRule" id="PRU01016"/>
    </source>
</evidence>
<dbReference type="NCBIfam" id="TIGR00675">
    <property type="entry name" value="dcm"/>
    <property type="match status" value="1"/>
</dbReference>
<dbReference type="GO" id="GO:0044027">
    <property type="term" value="P:negative regulation of gene expression via chromosomal CpG island methylation"/>
    <property type="evidence" value="ECO:0007669"/>
    <property type="project" value="TreeGrafter"/>
</dbReference>
<evidence type="ECO:0000256" key="3">
    <source>
        <dbReference type="ARBA" id="ARBA00022691"/>
    </source>
</evidence>
<dbReference type="EMBL" id="NIRM01000001">
    <property type="protein sequence ID" value="PHI10740.1"/>
    <property type="molecule type" value="Genomic_DNA"/>
</dbReference>
<proteinExistence type="inferred from homology"/>
<accession>A0A2C6AFY6</accession>
<evidence type="ECO:0000256" key="2">
    <source>
        <dbReference type="ARBA" id="ARBA00022679"/>
    </source>
</evidence>
<evidence type="ECO:0000256" key="4">
    <source>
        <dbReference type="ARBA" id="ARBA00022747"/>
    </source>
</evidence>
<dbReference type="InterPro" id="IPR050390">
    <property type="entry name" value="C5-Methyltransferase"/>
</dbReference>
<dbReference type="GO" id="GO:0032259">
    <property type="term" value="P:methylation"/>
    <property type="evidence" value="ECO:0007669"/>
    <property type="project" value="UniProtKB-KW"/>
</dbReference>
<dbReference type="Gene3D" id="3.90.120.10">
    <property type="entry name" value="DNA Methylase, subunit A, domain 2"/>
    <property type="match status" value="1"/>
</dbReference>
<keyword evidence="4" id="KW-0680">Restriction system</keyword>
<comment type="similarity">
    <text evidence="5 6">Belongs to the class I-like SAM-binding methyltransferase superfamily. C5-methyltransferase family.</text>
</comment>
<dbReference type="GO" id="GO:0003886">
    <property type="term" value="F:DNA (cytosine-5-)-methyltransferase activity"/>
    <property type="evidence" value="ECO:0007669"/>
    <property type="project" value="UniProtKB-EC"/>
</dbReference>
<evidence type="ECO:0000313" key="8">
    <source>
        <dbReference type="EMBL" id="PHI10740.1"/>
    </source>
</evidence>
<evidence type="ECO:0000256" key="1">
    <source>
        <dbReference type="ARBA" id="ARBA00022603"/>
    </source>
</evidence>
<keyword evidence="1 5" id="KW-0489">Methyltransferase</keyword>
<dbReference type="PANTHER" id="PTHR10629:SF52">
    <property type="entry name" value="DNA (CYTOSINE-5)-METHYLTRANSFERASE 1"/>
    <property type="match status" value="1"/>
</dbReference>
<dbReference type="GO" id="GO:0003677">
    <property type="term" value="F:DNA binding"/>
    <property type="evidence" value="ECO:0007669"/>
    <property type="project" value="TreeGrafter"/>
</dbReference>
<evidence type="ECO:0000313" key="9">
    <source>
        <dbReference type="Proteomes" id="UP000221504"/>
    </source>
</evidence>
<dbReference type="PANTHER" id="PTHR10629">
    <property type="entry name" value="CYTOSINE-SPECIFIC METHYLTRANSFERASE"/>
    <property type="match status" value="1"/>
</dbReference>
<dbReference type="InterPro" id="IPR018117">
    <property type="entry name" value="C5_DNA_meth_AS"/>
</dbReference>
<dbReference type="Proteomes" id="UP000221504">
    <property type="component" value="Unassembled WGS sequence"/>
</dbReference>
<organism evidence="8 9">
    <name type="scientific">Fusobacterium nucleatum subsp. polymorphum</name>
    <name type="common">Fusobacterium polymorphum</name>
    <dbReference type="NCBI Taxonomy" id="76857"/>
    <lineage>
        <taxon>Bacteria</taxon>
        <taxon>Fusobacteriati</taxon>
        <taxon>Fusobacteriota</taxon>
        <taxon>Fusobacteriia</taxon>
        <taxon>Fusobacteriales</taxon>
        <taxon>Fusobacteriaceae</taxon>
        <taxon>Fusobacterium</taxon>
    </lineage>
</organism>
<dbReference type="PROSITE" id="PS51679">
    <property type="entry name" value="SAM_MT_C5"/>
    <property type="match status" value="1"/>
</dbReference>
<dbReference type="InterPro" id="IPR001525">
    <property type="entry name" value="C5_MeTfrase"/>
</dbReference>
<keyword evidence="2 5" id="KW-0808">Transferase</keyword>
<sequence>MSDKFYAKFNFIEASNKYEGYFEPLKLFKFYDGYEDEFNKFIENKKYLKGILNSLKKKFSNFKKKIIAIDVFCGVGGLTYGLEKSKIRVVAGIDLDESCKFAYEKNNNAEFIHKSVTEITGDDINPFFKNADIKVLVGCAPCQPFSKYQKNKKNHKDWGLLYEFLRLIKEVNPDIISMENVPNLEKEMIFKDFLVELKKQGYFISYKIQNSAECGVPQKRNRLLLLASKFGIIDFIQKKYKKITLKEAIGKLPIISAGIKINLKDYIHVSSELTPINLMRIKNSKPGGTWKDWPEELLPNCYKKESGKTYKSVYGRMEWDKPSPTLTTQFYNYGTGRYGHPVQNRAISLREGAIIQSFPENYIFTETPKFKFTDIARQIGNAVPPKLAEFIGESILQHLITIGEIDD</sequence>
<keyword evidence="3 5" id="KW-0949">S-adenosyl-L-methionine</keyword>
<dbReference type="InterPro" id="IPR029063">
    <property type="entry name" value="SAM-dependent_MTases_sf"/>
</dbReference>
<dbReference type="SUPFAM" id="SSF53335">
    <property type="entry name" value="S-adenosyl-L-methionine-dependent methyltransferases"/>
    <property type="match status" value="1"/>
</dbReference>
<comment type="catalytic activity">
    <reaction evidence="7">
        <text>a 2'-deoxycytidine in DNA + S-adenosyl-L-methionine = a 5-methyl-2'-deoxycytidine in DNA + S-adenosyl-L-homocysteine + H(+)</text>
        <dbReference type="Rhea" id="RHEA:13681"/>
        <dbReference type="Rhea" id="RHEA-COMP:11369"/>
        <dbReference type="Rhea" id="RHEA-COMP:11370"/>
        <dbReference type="ChEBI" id="CHEBI:15378"/>
        <dbReference type="ChEBI" id="CHEBI:57856"/>
        <dbReference type="ChEBI" id="CHEBI:59789"/>
        <dbReference type="ChEBI" id="CHEBI:85452"/>
        <dbReference type="ChEBI" id="CHEBI:85454"/>
        <dbReference type="EC" id="2.1.1.37"/>
    </reaction>
</comment>
<dbReference type="EC" id="2.1.1.37" evidence="7"/>
<dbReference type="GO" id="GO:0009307">
    <property type="term" value="P:DNA restriction-modification system"/>
    <property type="evidence" value="ECO:0007669"/>
    <property type="project" value="UniProtKB-KW"/>
</dbReference>
<dbReference type="Gene3D" id="3.40.50.150">
    <property type="entry name" value="Vaccinia Virus protein VP39"/>
    <property type="match status" value="1"/>
</dbReference>
<dbReference type="InterPro" id="IPR031303">
    <property type="entry name" value="C5_meth_CS"/>
</dbReference>
<dbReference type="PROSITE" id="PS00095">
    <property type="entry name" value="C5_MTASE_2"/>
    <property type="match status" value="1"/>
</dbReference>
<dbReference type="PRINTS" id="PR00105">
    <property type="entry name" value="C5METTRFRASE"/>
</dbReference>
<comment type="caution">
    <text evidence="8">The sequence shown here is derived from an EMBL/GenBank/DDBJ whole genome shotgun (WGS) entry which is preliminary data.</text>
</comment>
<dbReference type="AlphaFoldDB" id="A0A2C6AFY6"/>
<dbReference type="PROSITE" id="PS00094">
    <property type="entry name" value="C5_MTASE_1"/>
    <property type="match status" value="1"/>
</dbReference>
<reference evidence="8 9" key="1">
    <citation type="submission" date="2017-06" db="EMBL/GenBank/DDBJ databases">
        <title>Draft genome sequence of Fusobacterium nucleatum subsp. polymorphum KCOM 1267 (=ChDC F290).</title>
        <authorList>
            <person name="Kook J.-K."/>
            <person name="Park S.-N."/>
            <person name="Lim Y.K."/>
            <person name="Roh H."/>
        </authorList>
    </citation>
    <scope>NUCLEOTIDE SEQUENCE [LARGE SCALE GENOMIC DNA]</scope>
    <source>
        <strain evidence="9">KCOM 1267(ChDC F290)</strain>
    </source>
</reference>
<name>A0A2C6AFY6_FUSNP</name>
<protein>
    <recommendedName>
        <fullName evidence="7">Cytosine-specific methyltransferase</fullName>
        <ecNumber evidence="7">2.1.1.37</ecNumber>
    </recommendedName>
</protein>
<evidence type="ECO:0000256" key="7">
    <source>
        <dbReference type="RuleBase" id="RU000417"/>
    </source>
</evidence>
<dbReference type="Pfam" id="PF00145">
    <property type="entry name" value="DNA_methylase"/>
    <property type="match status" value="1"/>
</dbReference>
<gene>
    <name evidence="8" type="ORF">CBG52_04065</name>
</gene>
<evidence type="ECO:0000256" key="6">
    <source>
        <dbReference type="RuleBase" id="RU000416"/>
    </source>
</evidence>